<evidence type="ECO:0000256" key="1">
    <source>
        <dbReference type="ARBA" id="ARBA00008031"/>
    </source>
</evidence>
<name>A0ABU0L8Y8_XANAG</name>
<feature type="domain" description="Mandelate racemase/muconate lactonizing enzyme C-terminal" evidence="3">
    <location>
        <begin position="144"/>
        <end position="241"/>
    </location>
</feature>
<dbReference type="InterPro" id="IPR013341">
    <property type="entry name" value="Mandelate_racemase_N_dom"/>
</dbReference>
<protein>
    <submittedName>
        <fullName evidence="4">L-alanine-DL-glutamate epimerase-like enolase superfamily enzyme</fullName>
    </submittedName>
</protein>
<dbReference type="InterPro" id="IPR029017">
    <property type="entry name" value="Enolase-like_N"/>
</dbReference>
<dbReference type="SUPFAM" id="SSF54826">
    <property type="entry name" value="Enolase N-terminal domain-like"/>
    <property type="match status" value="1"/>
</dbReference>
<dbReference type="InterPro" id="IPR036849">
    <property type="entry name" value="Enolase-like_C_sf"/>
</dbReference>
<dbReference type="CDD" id="cd03315">
    <property type="entry name" value="MLE_like"/>
    <property type="match status" value="1"/>
</dbReference>
<dbReference type="SMART" id="SM00922">
    <property type="entry name" value="MR_MLE"/>
    <property type="match status" value="1"/>
</dbReference>
<dbReference type="InterPro" id="IPR034613">
    <property type="entry name" value="Muconate_cycloisomerase_anti"/>
</dbReference>
<dbReference type="Pfam" id="PF02746">
    <property type="entry name" value="MR_MLE_N"/>
    <property type="match status" value="1"/>
</dbReference>
<evidence type="ECO:0000256" key="2">
    <source>
        <dbReference type="ARBA" id="ARBA00022723"/>
    </source>
</evidence>
<dbReference type="PROSITE" id="PS00909">
    <property type="entry name" value="MR_MLE_2"/>
    <property type="match status" value="1"/>
</dbReference>
<evidence type="ECO:0000313" key="4">
    <source>
        <dbReference type="EMBL" id="MDQ0503622.1"/>
    </source>
</evidence>
<dbReference type="EMBL" id="JAUSVY010000001">
    <property type="protein sequence ID" value="MDQ0503622.1"/>
    <property type="molecule type" value="Genomic_DNA"/>
</dbReference>
<keyword evidence="2" id="KW-0479">Metal-binding</keyword>
<evidence type="ECO:0000313" key="5">
    <source>
        <dbReference type="Proteomes" id="UP001241747"/>
    </source>
</evidence>
<comment type="caution">
    <text evidence="4">The sequence shown here is derived from an EMBL/GenBank/DDBJ whole genome shotgun (WGS) entry which is preliminary data.</text>
</comment>
<dbReference type="InterPro" id="IPR029065">
    <property type="entry name" value="Enolase_C-like"/>
</dbReference>
<dbReference type="Gene3D" id="3.30.390.10">
    <property type="entry name" value="Enolase-like, N-terminal domain"/>
    <property type="match status" value="1"/>
</dbReference>
<gene>
    <name evidence="4" type="ORF">QOZ94_000392</name>
</gene>
<dbReference type="RefSeq" id="WP_237346162.1">
    <property type="nucleotide sequence ID" value="NZ_JABWGX010000016.1"/>
</dbReference>
<reference evidence="4 5" key="1">
    <citation type="submission" date="2023-07" db="EMBL/GenBank/DDBJ databases">
        <title>Genomic Encyclopedia of Type Strains, Phase IV (KMG-IV): sequencing the most valuable type-strain genomes for metagenomic binning, comparative biology and taxonomic classification.</title>
        <authorList>
            <person name="Goeker M."/>
        </authorList>
    </citation>
    <scope>NUCLEOTIDE SEQUENCE [LARGE SCALE GENOMIC DNA]</scope>
    <source>
        <strain evidence="4 5">DSM 3770</strain>
    </source>
</reference>
<dbReference type="SFLD" id="SFLDS00001">
    <property type="entry name" value="Enolase"/>
    <property type="match status" value="1"/>
</dbReference>
<dbReference type="PANTHER" id="PTHR48080">
    <property type="entry name" value="D-GALACTONATE DEHYDRATASE-RELATED"/>
    <property type="match status" value="1"/>
</dbReference>
<dbReference type="Proteomes" id="UP001241747">
    <property type="component" value="Unassembled WGS sequence"/>
</dbReference>
<dbReference type="InterPro" id="IPR034593">
    <property type="entry name" value="DgoD-like"/>
</dbReference>
<organism evidence="4 5">
    <name type="scientific">Xanthobacter agilis</name>
    <dbReference type="NCBI Taxonomy" id="47492"/>
    <lineage>
        <taxon>Bacteria</taxon>
        <taxon>Pseudomonadati</taxon>
        <taxon>Pseudomonadota</taxon>
        <taxon>Alphaproteobacteria</taxon>
        <taxon>Hyphomicrobiales</taxon>
        <taxon>Xanthobacteraceae</taxon>
        <taxon>Xanthobacter</taxon>
    </lineage>
</organism>
<comment type="similarity">
    <text evidence="1">Belongs to the mandelate racemase/muconate lactonizing enzyme family.</text>
</comment>
<dbReference type="SFLD" id="SFLDG00180">
    <property type="entry name" value="muconate_cycloisomerase"/>
    <property type="match status" value="1"/>
</dbReference>
<dbReference type="InterPro" id="IPR018110">
    <property type="entry name" value="Mandel_Rmase/mucon_lact_enz_CS"/>
</dbReference>
<proteinExistence type="inferred from homology"/>
<dbReference type="SFLD" id="SFLDF00009">
    <property type="entry name" value="o-succinylbenzoate_synthase"/>
    <property type="match status" value="1"/>
</dbReference>
<dbReference type="PANTHER" id="PTHR48080:SF3">
    <property type="entry name" value="ENOLASE SUPERFAMILY MEMBER DDB_G0284701"/>
    <property type="match status" value="1"/>
</dbReference>
<evidence type="ECO:0000259" key="3">
    <source>
        <dbReference type="SMART" id="SM00922"/>
    </source>
</evidence>
<accession>A0ABU0L8Y8</accession>
<dbReference type="InterPro" id="IPR013342">
    <property type="entry name" value="Mandelate_racemase_C"/>
</dbReference>
<sequence>MKIVKVEIIPITTPLRRPIVMRGTTISGIHSIVLKLHTDEGLIGISESGDTSSWYRGETQDSMTAMIADFFAPQILLGEDPTKIEKIVGRMDIMARDNNQAKATVDFALHDLTGKILNVPVFTLLGGKTVDRVPLGLVLSAGKPEVMVPEALAVVKEGYSFVKLKTGHGTLKDDVAMVAAVREAVGDDVDLFIDVNGFWTYDQAFATIRALEKYNLSKIEQPLPAWDIEGMARLRGKVGTAIYADEGAQELHDLYNIIEKRAADGLMIKTQKAGGLLKAKRWLTMARLANLPVICGCMVGSGLEASPAAHLLVADDWISRFPQENAGPLHIHDVLNSAAIKDDLALNVPRFEGGYLYPNDGPGLGITINDEVLKALATPGKSPRVITL</sequence>
<dbReference type="SUPFAM" id="SSF51604">
    <property type="entry name" value="Enolase C-terminal domain-like"/>
    <property type="match status" value="1"/>
</dbReference>
<dbReference type="Pfam" id="PF13378">
    <property type="entry name" value="MR_MLE_C"/>
    <property type="match status" value="1"/>
</dbReference>
<keyword evidence="5" id="KW-1185">Reference proteome</keyword>
<dbReference type="Gene3D" id="3.20.20.120">
    <property type="entry name" value="Enolase-like C-terminal domain"/>
    <property type="match status" value="1"/>
</dbReference>